<evidence type="ECO:0000313" key="1">
    <source>
        <dbReference type="EMBL" id="QHT78114.1"/>
    </source>
</evidence>
<organism evidence="1">
    <name type="scientific">viral metagenome</name>
    <dbReference type="NCBI Taxonomy" id="1070528"/>
    <lineage>
        <taxon>unclassified sequences</taxon>
        <taxon>metagenomes</taxon>
        <taxon>organismal metagenomes</taxon>
    </lineage>
</organism>
<accession>A0A6C0HCD8</accession>
<sequence>MSINNKLELTNNQYSMDILKENIYAVGLIDILKTQKIDEEFAVDYILNNRFQLTDDEEKITIKYVMKMQPHLNKDKLLKLYIIGPTDCDFPNFEKYSKLE</sequence>
<reference evidence="1" key="1">
    <citation type="journal article" date="2020" name="Nature">
        <title>Giant virus diversity and host interactions through global metagenomics.</title>
        <authorList>
            <person name="Schulz F."/>
            <person name="Roux S."/>
            <person name="Paez-Espino D."/>
            <person name="Jungbluth S."/>
            <person name="Walsh D.A."/>
            <person name="Denef V.J."/>
            <person name="McMahon K.D."/>
            <person name="Konstantinidis K.T."/>
            <person name="Eloe-Fadrosh E.A."/>
            <person name="Kyrpides N.C."/>
            <person name="Woyke T."/>
        </authorList>
    </citation>
    <scope>NUCLEOTIDE SEQUENCE</scope>
    <source>
        <strain evidence="1">GVMAG-M-3300023179-91</strain>
    </source>
</reference>
<dbReference type="EMBL" id="MN739929">
    <property type="protein sequence ID" value="QHT78114.1"/>
    <property type="molecule type" value="Genomic_DNA"/>
</dbReference>
<protein>
    <submittedName>
        <fullName evidence="1">Uncharacterized protein</fullName>
    </submittedName>
</protein>
<proteinExistence type="predicted"/>
<name>A0A6C0HCD8_9ZZZZ</name>
<dbReference type="AlphaFoldDB" id="A0A6C0HCD8"/>